<evidence type="ECO:0000313" key="3">
    <source>
        <dbReference type="EMBL" id="KXK08371.1"/>
    </source>
</evidence>
<dbReference type="InterPro" id="IPR001296">
    <property type="entry name" value="Glyco_trans_1"/>
</dbReference>
<keyword evidence="3" id="KW-0328">Glycosyltransferase</keyword>
<name>A0A136KG20_9BACT</name>
<keyword evidence="3" id="KW-0808">Transferase</keyword>
<accession>A0A136KG20</accession>
<evidence type="ECO:0000313" key="4">
    <source>
        <dbReference type="Proteomes" id="UP000070449"/>
    </source>
</evidence>
<dbReference type="EMBL" id="JYPD01000025">
    <property type="protein sequence ID" value="KXK08371.1"/>
    <property type="molecule type" value="Genomic_DNA"/>
</dbReference>
<gene>
    <name evidence="3" type="primary">mshA_3</name>
    <name evidence="3" type="ORF">UZ20_WS6002000900</name>
</gene>
<dbReference type="PANTHER" id="PTHR46656">
    <property type="entry name" value="PUTATIVE-RELATED"/>
    <property type="match status" value="1"/>
</dbReference>
<dbReference type="Proteomes" id="UP000070449">
    <property type="component" value="Unassembled WGS sequence"/>
</dbReference>
<evidence type="ECO:0000259" key="2">
    <source>
        <dbReference type="Pfam" id="PF00534"/>
    </source>
</evidence>
<organism evidence="3 4">
    <name type="scientific">candidate division WS6 bacterium OLB21</name>
    <dbReference type="NCBI Taxonomy" id="1617427"/>
    <lineage>
        <taxon>Bacteria</taxon>
        <taxon>Candidatus Dojkabacteria</taxon>
    </lineage>
</organism>
<feature type="region of interest" description="Disordered" evidence="1">
    <location>
        <begin position="405"/>
        <end position="428"/>
    </location>
</feature>
<dbReference type="STRING" id="1617427.UZ20_WS6002000900"/>
<dbReference type="Pfam" id="PF00534">
    <property type="entry name" value="Glycos_transf_1"/>
    <property type="match status" value="1"/>
</dbReference>
<dbReference type="PANTHER" id="PTHR46656:SF3">
    <property type="entry name" value="PUTATIVE-RELATED"/>
    <property type="match status" value="1"/>
</dbReference>
<dbReference type="Pfam" id="PF13692">
    <property type="entry name" value="Glyco_trans_1_4"/>
    <property type="match status" value="1"/>
</dbReference>
<dbReference type="SUPFAM" id="SSF53756">
    <property type="entry name" value="UDP-Glycosyltransferase/glycogen phosphorylase"/>
    <property type="match status" value="2"/>
</dbReference>
<dbReference type="GO" id="GO:0102710">
    <property type="term" value="F:D-inositol-3-phosphate glycosyltransferase activity"/>
    <property type="evidence" value="ECO:0007669"/>
    <property type="project" value="UniProtKB-EC"/>
</dbReference>
<dbReference type="CDD" id="cd03801">
    <property type="entry name" value="GT4_PimA-like"/>
    <property type="match status" value="1"/>
</dbReference>
<dbReference type="EC" id="2.4.1.250" evidence="3"/>
<dbReference type="Gene3D" id="3.40.50.2000">
    <property type="entry name" value="Glycogen Phosphorylase B"/>
    <property type="match status" value="2"/>
</dbReference>
<proteinExistence type="predicted"/>
<protein>
    <submittedName>
        <fullName evidence="3">D-inositol-3-phosphate glycosyltransferase</fullName>
        <ecNumber evidence="3">2.4.1.250</ecNumber>
    </submittedName>
</protein>
<comment type="caution">
    <text evidence="3">The sequence shown here is derived from an EMBL/GenBank/DDBJ whole genome shotgun (WGS) entry which is preliminary data.</text>
</comment>
<reference evidence="3 4" key="1">
    <citation type="submission" date="2015-02" db="EMBL/GenBank/DDBJ databases">
        <title>Improved understanding of the partial-nitritation anammox process through 23 genomes representing the majority of the microbial community.</title>
        <authorList>
            <person name="Speth D.R."/>
            <person name="In T Zandt M."/>
            <person name="Guerrero Cruz S."/>
            <person name="Jetten M.S."/>
            <person name="Dutilh B.E."/>
        </authorList>
    </citation>
    <scope>NUCLEOTIDE SEQUENCE [LARGE SCALE GENOMIC DNA]</scope>
    <source>
        <strain evidence="3">OLB21</strain>
    </source>
</reference>
<dbReference type="AlphaFoldDB" id="A0A136KG20"/>
<sequence length="725" mass="81023">MRIQIIGPFVSEYSLARVNRAIAEKLRHDHKNIKLSFFSPKYLSGSAVTKSDIKKYPILETLVDDIDQEADVHLYSAFPKSTADNLGLEMLCGKINAALIAWEESVFPEKWVQEINMHLDAVFAISSHVARILERCGVRVPISILSLGVSKVEADNNYKLDLQTSFNFLHISSGHMRKGLDLLLQAFVEEFSQSDEAGLIIKALPNPNFNAKNFIKSAKGVEGRVVLIEDSNLSDAQIASLYEYSDCVVLPARVEGFNLPAAEAMLYERPLITTAYSGHLDFCNETNSRLLPYTIVPATGSHLALPGSKWAEPDISALKTEMRNIYKNREVFNRMVAKARSDISNFTWDNTASRLLEQLRLYLAIKNAGSIKLDLVSPFYSQGGVSEYSADLYRSLPKNIEVEIHADKTSSPTNTSEPVKRDWSSGRGKQQELMSALTGRDIVHIQYHTDFFPVSILRDLIAVPSKCILTLHILTAEMTNTETIEAFKKCSKIYVHNQRDFNTLESKGLKNIQLFTHGIIDFPDHLRSMLRSRIGISATKVIATHGLLHDRKGVLELIEALALIKSQIPDILLLCLTAVSSQSLSSQSIFKKCLNLIRERNLEENVIFIPDYLAREEVLFGLQMADLIVLPYAELPEGSSGAIRTCAAAKRPILCTESTIFTDFPAAERISDNNPKTIADEVIAMLNDEGPLHSAESKVRQFVASNQWRNLSLEYFRDLAQISAS</sequence>
<evidence type="ECO:0000256" key="1">
    <source>
        <dbReference type="SAM" id="MobiDB-lite"/>
    </source>
</evidence>
<feature type="domain" description="Glycosyl transferase family 1" evidence="2">
    <location>
        <begin position="539"/>
        <end position="695"/>
    </location>
</feature>